<accession>A0A4U6XQ74</accession>
<feature type="region of interest" description="Disordered" evidence="1">
    <location>
        <begin position="195"/>
        <end position="214"/>
    </location>
</feature>
<dbReference type="AlphaFoldDB" id="A0A4U6XQ74"/>
<dbReference type="Proteomes" id="UP000310108">
    <property type="component" value="Unassembled WGS sequence"/>
</dbReference>
<feature type="region of interest" description="Disordered" evidence="1">
    <location>
        <begin position="34"/>
        <end position="57"/>
    </location>
</feature>
<comment type="caution">
    <text evidence="2">The sequence shown here is derived from an EMBL/GenBank/DDBJ whole genome shotgun (WGS) entry which is preliminary data.</text>
</comment>
<proteinExistence type="predicted"/>
<name>A0A4U6XQ74_9PEZI</name>
<sequence length="498" mass="50572">MLPRGERKGARQGERGKMEFPANLFQDFPHLQHGEQVGLGEPMPVGAPEDLGPGTQLEDLPQGGLLPVSAQDGEDLPNVGVDVGVDARQVPGLPHKGVAGVEQDDGNGGVLADEVLQVGRRRRGEGDVVVAQAGVELDRLLAGARGVPDEAREPVDQVLVQPAVVDARERPVGGGGAGGAGAGAPGVVRVDGLKGLPGGGGVRPSGDGQAGPVADDGLEAHDLGVGDGLGDAVVEGLDGLFERDAGVLDGGGGGGGIISRGGRLGLVLPLGQVAVDDVGGHLLDADDPLGRAPRHVAEVRVRVDGVLGVEAVVDEDGLDPVQALGDPGVVVLDAPRLDGVDDGLPAGFAPEHLGQLLHGAQVRQAGQGSVDRVPVGLGGDGQERVAPDGVGVQQRMGMVVDDGRRLDGVAEESLAGELCGVHLGGRRRRRRKTTSEVICSQGVCVCVCVCVCKRDFTDMIASHPQVDGRRPMAVCSSLARSLTHSLWAMAGGEDVGVA</sequence>
<evidence type="ECO:0000256" key="1">
    <source>
        <dbReference type="SAM" id="MobiDB-lite"/>
    </source>
</evidence>
<reference evidence="2 3" key="1">
    <citation type="journal article" date="2019" name="PLoS ONE">
        <title>Comparative genome analysis indicates high evolutionary potential of pathogenicity genes in Colletotrichum tanaceti.</title>
        <authorList>
            <person name="Lelwala R.V."/>
            <person name="Korhonen P.K."/>
            <person name="Young N.D."/>
            <person name="Scott J.B."/>
            <person name="Ades P.A."/>
            <person name="Gasser R.B."/>
            <person name="Taylor P.W.J."/>
        </authorList>
    </citation>
    <scope>NUCLEOTIDE SEQUENCE [LARGE SCALE GENOMIC DNA]</scope>
    <source>
        <strain evidence="2">BRIP57314</strain>
    </source>
</reference>
<evidence type="ECO:0000313" key="3">
    <source>
        <dbReference type="Proteomes" id="UP000310108"/>
    </source>
</evidence>
<dbReference type="EMBL" id="PJEX01000032">
    <property type="protein sequence ID" value="TKW57975.1"/>
    <property type="molecule type" value="Genomic_DNA"/>
</dbReference>
<evidence type="ECO:0000313" key="2">
    <source>
        <dbReference type="EMBL" id="TKW57975.1"/>
    </source>
</evidence>
<keyword evidence="3" id="KW-1185">Reference proteome</keyword>
<protein>
    <submittedName>
        <fullName evidence="2">Uncharacterized protein</fullName>
    </submittedName>
</protein>
<organism evidence="2 3">
    <name type="scientific">Colletotrichum tanaceti</name>
    <dbReference type="NCBI Taxonomy" id="1306861"/>
    <lineage>
        <taxon>Eukaryota</taxon>
        <taxon>Fungi</taxon>
        <taxon>Dikarya</taxon>
        <taxon>Ascomycota</taxon>
        <taxon>Pezizomycotina</taxon>
        <taxon>Sordariomycetes</taxon>
        <taxon>Hypocreomycetidae</taxon>
        <taxon>Glomerellales</taxon>
        <taxon>Glomerellaceae</taxon>
        <taxon>Colletotrichum</taxon>
        <taxon>Colletotrichum destructivum species complex</taxon>
    </lineage>
</organism>
<gene>
    <name evidence="2" type="ORF">CTA1_3031</name>
</gene>